<comment type="function">
    <text evidence="5 6">F-actin-capping proteins bind in a Ca(2+)-independent manner to the fast growing ends of actin filaments (barbed end) thereby blocking the exchange of subunits at these ends. Unlike other capping proteins (such as gelsolin and severin), these proteins do not sever actin filaments.</text>
</comment>
<dbReference type="InterPro" id="IPR002189">
    <property type="entry name" value="CapZ_alpha"/>
</dbReference>
<accession>A0A1G4MKY2</accession>
<dbReference type="STRING" id="4955.A0A1G4MKY2"/>
<dbReference type="Gene3D" id="3.90.1150.210">
    <property type="entry name" value="F-actin capping protein, beta subunit"/>
    <property type="match status" value="1"/>
</dbReference>
<evidence type="ECO:0000256" key="3">
    <source>
        <dbReference type="ARBA" id="ARBA00022467"/>
    </source>
</evidence>
<dbReference type="PANTHER" id="PTHR10653:SF0">
    <property type="entry name" value="F-ACTIN-CAPPING PROTEIN SUBUNIT ALPHA"/>
    <property type="match status" value="1"/>
</dbReference>
<evidence type="ECO:0000256" key="6">
    <source>
        <dbReference type="RuleBase" id="RU365077"/>
    </source>
</evidence>
<evidence type="ECO:0000256" key="5">
    <source>
        <dbReference type="ARBA" id="ARBA00025389"/>
    </source>
</evidence>
<dbReference type="GO" id="GO:0008290">
    <property type="term" value="C:F-actin capping protein complex"/>
    <property type="evidence" value="ECO:0007669"/>
    <property type="project" value="UniProtKB-UniRule"/>
</dbReference>
<evidence type="ECO:0000313" key="8">
    <source>
        <dbReference type="Proteomes" id="UP000190831"/>
    </source>
</evidence>
<organism evidence="7 8">
    <name type="scientific">Lachancea fermentati</name>
    <name type="common">Zygosaccharomyces fermentati</name>
    <dbReference type="NCBI Taxonomy" id="4955"/>
    <lineage>
        <taxon>Eukaryota</taxon>
        <taxon>Fungi</taxon>
        <taxon>Dikarya</taxon>
        <taxon>Ascomycota</taxon>
        <taxon>Saccharomycotina</taxon>
        <taxon>Saccharomycetes</taxon>
        <taxon>Saccharomycetales</taxon>
        <taxon>Saccharomycetaceae</taxon>
        <taxon>Lachancea</taxon>
    </lineage>
</organism>
<dbReference type="PROSITE" id="PS00748">
    <property type="entry name" value="F_ACTIN_CAPPING_A_1"/>
    <property type="match status" value="1"/>
</dbReference>
<dbReference type="PANTHER" id="PTHR10653">
    <property type="entry name" value="F-ACTIN-CAPPING PROTEIN SUBUNIT ALPHA"/>
    <property type="match status" value="1"/>
</dbReference>
<keyword evidence="8" id="KW-1185">Reference proteome</keyword>
<dbReference type="SUPFAM" id="SSF90096">
    <property type="entry name" value="Subunits of heterodimeric actin filament capping protein Capz"/>
    <property type="match status" value="1"/>
</dbReference>
<keyword evidence="4 6" id="KW-0009">Actin-binding</keyword>
<dbReference type="GO" id="GO:0030479">
    <property type="term" value="C:actin cortical patch"/>
    <property type="evidence" value="ECO:0007669"/>
    <property type="project" value="TreeGrafter"/>
</dbReference>
<dbReference type="PRINTS" id="PR00191">
    <property type="entry name" value="FACTINCAPA"/>
</dbReference>
<keyword evidence="3 6" id="KW-0117">Actin capping</keyword>
<dbReference type="OrthoDB" id="340550at2759"/>
<dbReference type="EMBL" id="LT598491">
    <property type="protein sequence ID" value="SCW04450.1"/>
    <property type="molecule type" value="Genomic_DNA"/>
</dbReference>
<dbReference type="InterPro" id="IPR037282">
    <property type="entry name" value="CapZ_alpha/beta"/>
</dbReference>
<name>A0A1G4MKY2_LACFM</name>
<evidence type="ECO:0000256" key="2">
    <source>
        <dbReference type="ARBA" id="ARBA00014038"/>
    </source>
</evidence>
<dbReference type="AlphaFoldDB" id="A0A1G4MKY2"/>
<dbReference type="Proteomes" id="UP000190831">
    <property type="component" value="Chromosome H"/>
</dbReference>
<protein>
    <recommendedName>
        <fullName evidence="2 6">F-actin-capping protein subunit alpha</fullName>
    </recommendedName>
</protein>
<comment type="similarity">
    <text evidence="1 6">Belongs to the F-actin-capping protein alpha subunit family.</text>
</comment>
<evidence type="ECO:0000313" key="7">
    <source>
        <dbReference type="EMBL" id="SCW04450.1"/>
    </source>
</evidence>
<evidence type="ECO:0000256" key="4">
    <source>
        <dbReference type="ARBA" id="ARBA00023203"/>
    </source>
</evidence>
<evidence type="ECO:0000256" key="1">
    <source>
        <dbReference type="ARBA" id="ARBA00010479"/>
    </source>
</evidence>
<dbReference type="InterPro" id="IPR042489">
    <property type="entry name" value="CapZ_alpha_1"/>
</dbReference>
<dbReference type="InterPro" id="IPR042276">
    <property type="entry name" value="CapZ_alpha/beta_2"/>
</dbReference>
<dbReference type="Pfam" id="PF01267">
    <property type="entry name" value="F-actin_cap_A"/>
    <property type="match status" value="1"/>
</dbReference>
<comment type="subunit">
    <text evidence="6">Heterodimer of an alpha and a beta subunit.</text>
</comment>
<proteinExistence type="inferred from homology"/>
<reference evidence="7 8" key="1">
    <citation type="submission" date="2016-03" db="EMBL/GenBank/DDBJ databases">
        <authorList>
            <person name="Devillers H."/>
        </authorList>
    </citation>
    <scope>NUCLEOTIDE SEQUENCE [LARGE SCALE GENOMIC DNA]</scope>
    <source>
        <strain evidence="7">CBS 6772</strain>
    </source>
</reference>
<dbReference type="InterPro" id="IPR017865">
    <property type="entry name" value="F-actin_cap_asu_CS"/>
</dbReference>
<gene>
    <name evidence="7" type="ORF">LAFE_0H13784G</name>
</gene>
<dbReference type="GO" id="GO:0051016">
    <property type="term" value="P:barbed-end actin filament capping"/>
    <property type="evidence" value="ECO:0007669"/>
    <property type="project" value="UniProtKB-UniRule"/>
</dbReference>
<sequence>MTSAFDSIICDIISSAPSGEIKEIYNDLKALTGNKSNDSILEAITAYNIENCIPVNVDGEKVIISKYNKEGSKFFSPVTSTLFSVNHLDRVGLDLEKTDRSLTEEQQGIYDDLLKYTKNSFPGDVTFAVYPGAVESEFVIIIVSTKYSPGNYWNGHWKSEYVFNVNSGSLAGDVDVSVHYFEDGNVSFKFSKDITSEASPSSVVTVIRELENELEKEMNASFTNLNEKEFKLLRRRLPVTRSKINWGKGIGNYRLGKDSSQSQI</sequence>
<dbReference type="GO" id="GO:0051015">
    <property type="term" value="F:actin filament binding"/>
    <property type="evidence" value="ECO:0007669"/>
    <property type="project" value="TreeGrafter"/>
</dbReference>
<dbReference type="Gene3D" id="3.30.1140.60">
    <property type="entry name" value="F-actin capping protein, alpha subunit"/>
    <property type="match status" value="1"/>
</dbReference>
<dbReference type="GO" id="GO:0030036">
    <property type="term" value="P:actin cytoskeleton organization"/>
    <property type="evidence" value="ECO:0007669"/>
    <property type="project" value="TreeGrafter"/>
</dbReference>
<dbReference type="PROSITE" id="PS00749">
    <property type="entry name" value="F_ACTIN_CAPPING_A_2"/>
    <property type="match status" value="1"/>
</dbReference>
<dbReference type="OMA" id="VACIEDH"/>